<dbReference type="GO" id="GO:0004653">
    <property type="term" value="F:polypeptide N-acetylgalactosaminyltransferase activity"/>
    <property type="evidence" value="ECO:0007669"/>
    <property type="project" value="TreeGrafter"/>
</dbReference>
<dbReference type="GO" id="GO:0008593">
    <property type="term" value="P:regulation of Notch signaling pathway"/>
    <property type="evidence" value="ECO:0007669"/>
    <property type="project" value="TreeGrafter"/>
</dbReference>
<dbReference type="EMBL" id="UYRT01006584">
    <property type="protein sequence ID" value="VDK40781.1"/>
    <property type="molecule type" value="Genomic_DNA"/>
</dbReference>
<dbReference type="Gene3D" id="3.90.550.10">
    <property type="entry name" value="Spore Coat Polysaccharide Biosynthesis Protein SpsA, Chain A"/>
    <property type="match status" value="1"/>
</dbReference>
<evidence type="ECO:0000256" key="1">
    <source>
        <dbReference type="ARBA" id="ARBA00023157"/>
    </source>
</evidence>
<dbReference type="GO" id="GO:0005794">
    <property type="term" value="C:Golgi apparatus"/>
    <property type="evidence" value="ECO:0007669"/>
    <property type="project" value="TreeGrafter"/>
</dbReference>
<reference evidence="2 3" key="2">
    <citation type="submission" date="2018-11" db="EMBL/GenBank/DDBJ databases">
        <authorList>
            <consortium name="Pathogen Informatics"/>
        </authorList>
    </citation>
    <scope>NUCLEOTIDE SEQUENCE [LARGE SCALE GENOMIC DNA]</scope>
</reference>
<proteinExistence type="predicted"/>
<dbReference type="GO" id="GO:0005112">
    <property type="term" value="F:Notch binding"/>
    <property type="evidence" value="ECO:0007669"/>
    <property type="project" value="TreeGrafter"/>
</dbReference>
<dbReference type="OrthoDB" id="6119243at2759"/>
<name>A0A183D4V0_9BILA</name>
<evidence type="ECO:0000313" key="3">
    <source>
        <dbReference type="Proteomes" id="UP000271098"/>
    </source>
</evidence>
<reference evidence="4" key="1">
    <citation type="submission" date="2016-06" db="UniProtKB">
        <authorList>
            <consortium name="WormBaseParasite"/>
        </authorList>
    </citation>
    <scope>IDENTIFICATION</scope>
</reference>
<organism evidence="4">
    <name type="scientific">Gongylonema pulchrum</name>
    <dbReference type="NCBI Taxonomy" id="637853"/>
    <lineage>
        <taxon>Eukaryota</taxon>
        <taxon>Metazoa</taxon>
        <taxon>Ecdysozoa</taxon>
        <taxon>Nematoda</taxon>
        <taxon>Chromadorea</taxon>
        <taxon>Rhabditida</taxon>
        <taxon>Spirurina</taxon>
        <taxon>Spiruromorpha</taxon>
        <taxon>Spiruroidea</taxon>
        <taxon>Gongylonematidae</taxon>
        <taxon>Gongylonema</taxon>
    </lineage>
</organism>
<evidence type="ECO:0000313" key="4">
    <source>
        <dbReference type="WBParaSite" id="GPUH_0000374801-mRNA-1"/>
    </source>
</evidence>
<dbReference type="Proteomes" id="UP000271098">
    <property type="component" value="Unassembled WGS sequence"/>
</dbReference>
<sequence length="114" mass="13656">MEYILTNFQIWLCGGSVLVAPCSHVGHIFRMRRPYKSIPGRDSNLYNSLRTVKVWFDDYEKYFYEKRPEAKEMDAGDLSERLELKKKLNCKPIRWFIDEICPELQPKRTLHEDL</sequence>
<gene>
    <name evidence="2" type="ORF">GPUH_LOCUS3741</name>
</gene>
<dbReference type="PANTHER" id="PTHR11675">
    <property type="entry name" value="N-ACETYLGALACTOSAMINYLTRANSFERASE"/>
    <property type="match status" value="1"/>
</dbReference>
<dbReference type="PANTHER" id="PTHR11675:SF116">
    <property type="entry name" value="N-ACETYLGALACTOSAMINYLTRANSFERASE 8-RELATED"/>
    <property type="match status" value="1"/>
</dbReference>
<dbReference type="AlphaFoldDB" id="A0A183D4V0"/>
<accession>A0A183D4V0</accession>
<dbReference type="WBParaSite" id="GPUH_0000374801-mRNA-1">
    <property type="protein sequence ID" value="GPUH_0000374801-mRNA-1"/>
    <property type="gene ID" value="GPUH_0000374801"/>
</dbReference>
<protein>
    <submittedName>
        <fullName evidence="4">Glyco_transf_7C domain-containing protein</fullName>
    </submittedName>
</protein>
<keyword evidence="3" id="KW-1185">Reference proteome</keyword>
<keyword evidence="1" id="KW-1015">Disulfide bond</keyword>
<dbReference type="GO" id="GO:0006493">
    <property type="term" value="P:protein O-linked glycosylation"/>
    <property type="evidence" value="ECO:0007669"/>
    <property type="project" value="TreeGrafter"/>
</dbReference>
<dbReference type="InterPro" id="IPR029044">
    <property type="entry name" value="Nucleotide-diphossugar_trans"/>
</dbReference>
<evidence type="ECO:0000313" key="2">
    <source>
        <dbReference type="EMBL" id="VDK40781.1"/>
    </source>
</evidence>
<dbReference type="SUPFAM" id="SSF53448">
    <property type="entry name" value="Nucleotide-diphospho-sugar transferases"/>
    <property type="match status" value="1"/>
</dbReference>